<feature type="domain" description="CAAX prenyl protease 2/Lysostaphin resistance protein A-like" evidence="2">
    <location>
        <begin position="127"/>
        <end position="214"/>
    </location>
</feature>
<keyword evidence="3" id="KW-0378">Hydrolase</keyword>
<reference evidence="3" key="1">
    <citation type="submission" date="2020-10" db="EMBL/GenBank/DDBJ databases">
        <authorList>
            <person name="Gilroy R."/>
        </authorList>
    </citation>
    <scope>NUCLEOTIDE SEQUENCE</scope>
    <source>
        <strain evidence="3">517</strain>
    </source>
</reference>
<dbReference type="InterPro" id="IPR052710">
    <property type="entry name" value="CAAX_protease"/>
</dbReference>
<dbReference type="EMBL" id="JADINF010000174">
    <property type="protein sequence ID" value="MBO8424735.1"/>
    <property type="molecule type" value="Genomic_DNA"/>
</dbReference>
<dbReference type="PANTHER" id="PTHR36435:SF1">
    <property type="entry name" value="CAAX AMINO TERMINAL PROTEASE FAMILY PROTEIN"/>
    <property type="match status" value="1"/>
</dbReference>
<evidence type="ECO:0000313" key="3">
    <source>
        <dbReference type="EMBL" id="MBO8424735.1"/>
    </source>
</evidence>
<sequence length="345" mass="37068">MDGDKRFEFGSKQSTLVYVGGLAAAFALSAIVAFFPEGDVATWLSYLCTQLGFLIAVCVLFSLRREAFELNVPFRRKISFAALAIAVPVTIGIFMQNTLLAVCFNKLLETAGIYSATDLPDPSEPLNAVLGLLCVCVAPALGEEFMFRGVLLGSYRRKGGVKAILLSALVFALGHFNPAQLVHQFILGVVLAYLVEATDNIWYAVAVHFLNNVLALFLGLIPGYNALAALDARSAAILCAMCVAGAAVLYPSLYGLVKIAGRKELNRKERWIFYIFRKKAVVKDNNIWYHNNTADATGVPPASGVSVGNGLKDNGVVRDPWCAALIVMLVAVTVLSTILEAVGAV</sequence>
<dbReference type="GO" id="GO:0004175">
    <property type="term" value="F:endopeptidase activity"/>
    <property type="evidence" value="ECO:0007669"/>
    <property type="project" value="UniProtKB-ARBA"/>
</dbReference>
<feature type="transmembrane region" description="Helical" evidence="1">
    <location>
        <begin position="209"/>
        <end position="229"/>
    </location>
</feature>
<proteinExistence type="predicted"/>
<feature type="transmembrane region" description="Helical" evidence="1">
    <location>
        <begin position="321"/>
        <end position="339"/>
    </location>
</feature>
<name>A0A940IDR9_9FIRM</name>
<dbReference type="GO" id="GO:0080120">
    <property type="term" value="P:CAAX-box protein maturation"/>
    <property type="evidence" value="ECO:0007669"/>
    <property type="project" value="UniProtKB-ARBA"/>
</dbReference>
<keyword evidence="1" id="KW-0472">Membrane</keyword>
<evidence type="ECO:0000256" key="1">
    <source>
        <dbReference type="SAM" id="Phobius"/>
    </source>
</evidence>
<dbReference type="AlphaFoldDB" id="A0A940IDR9"/>
<dbReference type="GO" id="GO:0008237">
    <property type="term" value="F:metallopeptidase activity"/>
    <property type="evidence" value="ECO:0007669"/>
    <property type="project" value="UniProtKB-KW"/>
</dbReference>
<comment type="caution">
    <text evidence="3">The sequence shown here is derived from an EMBL/GenBank/DDBJ whole genome shotgun (WGS) entry which is preliminary data.</text>
</comment>
<evidence type="ECO:0000259" key="2">
    <source>
        <dbReference type="Pfam" id="PF02517"/>
    </source>
</evidence>
<keyword evidence="3" id="KW-0645">Protease</keyword>
<keyword evidence="1" id="KW-0812">Transmembrane</keyword>
<accession>A0A940IDR9</accession>
<feature type="transmembrane region" description="Helical" evidence="1">
    <location>
        <begin position="83"/>
        <end position="108"/>
    </location>
</feature>
<reference evidence="3" key="2">
    <citation type="journal article" date="2021" name="PeerJ">
        <title>Extensive microbial diversity within the chicken gut microbiome revealed by metagenomics and culture.</title>
        <authorList>
            <person name="Gilroy R."/>
            <person name="Ravi A."/>
            <person name="Getino M."/>
            <person name="Pursley I."/>
            <person name="Horton D.L."/>
            <person name="Alikhan N.F."/>
            <person name="Baker D."/>
            <person name="Gharbi K."/>
            <person name="Hall N."/>
            <person name="Watson M."/>
            <person name="Adriaenssens E.M."/>
            <person name="Foster-Nyarko E."/>
            <person name="Jarju S."/>
            <person name="Secka A."/>
            <person name="Antonio M."/>
            <person name="Oren A."/>
            <person name="Chaudhuri R.R."/>
            <person name="La Ragione R."/>
            <person name="Hildebrand F."/>
            <person name="Pallen M.J."/>
        </authorList>
    </citation>
    <scope>NUCLEOTIDE SEQUENCE</scope>
    <source>
        <strain evidence="3">517</strain>
    </source>
</reference>
<dbReference type="Proteomes" id="UP000727857">
    <property type="component" value="Unassembled WGS sequence"/>
</dbReference>
<keyword evidence="1" id="KW-1133">Transmembrane helix</keyword>
<organism evidence="3 4">
    <name type="scientific">Candidatus Stercoripulliclostridium pullicola</name>
    <dbReference type="NCBI Taxonomy" id="2840953"/>
    <lineage>
        <taxon>Bacteria</taxon>
        <taxon>Bacillati</taxon>
        <taxon>Bacillota</taxon>
        <taxon>Clostridia</taxon>
        <taxon>Eubacteriales</taxon>
        <taxon>Candidatus Stercoripulliclostridium</taxon>
    </lineage>
</organism>
<feature type="transmembrane region" description="Helical" evidence="1">
    <location>
        <begin position="15"/>
        <end position="35"/>
    </location>
</feature>
<protein>
    <submittedName>
        <fullName evidence="3">CPBP family intramembrane metalloprotease</fullName>
    </submittedName>
</protein>
<feature type="transmembrane region" description="Helical" evidence="1">
    <location>
        <begin position="235"/>
        <end position="257"/>
    </location>
</feature>
<keyword evidence="3" id="KW-0482">Metalloprotease</keyword>
<dbReference type="InterPro" id="IPR003675">
    <property type="entry name" value="Rce1/LyrA-like_dom"/>
</dbReference>
<feature type="transmembrane region" description="Helical" evidence="1">
    <location>
        <begin position="128"/>
        <end position="147"/>
    </location>
</feature>
<feature type="transmembrane region" description="Helical" evidence="1">
    <location>
        <begin position="159"/>
        <end position="176"/>
    </location>
</feature>
<dbReference type="PANTHER" id="PTHR36435">
    <property type="entry name" value="SLR1288 PROTEIN"/>
    <property type="match status" value="1"/>
</dbReference>
<gene>
    <name evidence="3" type="ORF">IAB16_06920</name>
</gene>
<feature type="transmembrane region" description="Helical" evidence="1">
    <location>
        <begin position="41"/>
        <end position="63"/>
    </location>
</feature>
<evidence type="ECO:0000313" key="4">
    <source>
        <dbReference type="Proteomes" id="UP000727857"/>
    </source>
</evidence>
<dbReference type="Pfam" id="PF02517">
    <property type="entry name" value="Rce1-like"/>
    <property type="match status" value="1"/>
</dbReference>